<reference evidence="4" key="1">
    <citation type="journal article" date="2013" name="Genome Announc.">
        <title>Genome sequence of the basidiomycetous yeast Pseudozyma antarctica T-34, a producer of the glycolipid biosurfactants mannosylerythritol lipids.</title>
        <authorList>
            <person name="Morita T."/>
            <person name="Koike H."/>
            <person name="Koyama Y."/>
            <person name="Hagiwara H."/>
            <person name="Ito E."/>
            <person name="Fukuoka T."/>
            <person name="Imura T."/>
            <person name="Machida M."/>
            <person name="Kitamoto D."/>
        </authorList>
    </citation>
    <scope>NUCLEOTIDE SEQUENCE [LARGE SCALE GENOMIC DNA]</scope>
    <source>
        <strain evidence="4">T-34</strain>
    </source>
</reference>
<dbReference type="OrthoDB" id="10253736at2759"/>
<keyword evidence="2" id="KW-0560">Oxidoreductase</keyword>
<dbReference type="Pfam" id="PF13561">
    <property type="entry name" value="adh_short_C2"/>
    <property type="match status" value="1"/>
</dbReference>
<dbReference type="PANTHER" id="PTHR24321">
    <property type="entry name" value="DEHYDROGENASES, SHORT CHAIN"/>
    <property type="match status" value="1"/>
</dbReference>
<evidence type="ECO:0000256" key="1">
    <source>
        <dbReference type="ARBA" id="ARBA00006484"/>
    </source>
</evidence>
<comment type="similarity">
    <text evidence="1">Belongs to the short-chain dehydrogenases/reductases (SDR) family.</text>
</comment>
<evidence type="ECO:0000313" key="4">
    <source>
        <dbReference type="Proteomes" id="UP000011976"/>
    </source>
</evidence>
<proteinExistence type="inferred from homology"/>
<organism evidence="3 4">
    <name type="scientific">Pseudozyma antarctica (strain T-34)</name>
    <name type="common">Yeast</name>
    <name type="synonym">Candida antarctica</name>
    <dbReference type="NCBI Taxonomy" id="1151754"/>
    <lineage>
        <taxon>Eukaryota</taxon>
        <taxon>Fungi</taxon>
        <taxon>Dikarya</taxon>
        <taxon>Basidiomycota</taxon>
        <taxon>Ustilaginomycotina</taxon>
        <taxon>Ustilaginomycetes</taxon>
        <taxon>Ustilaginales</taxon>
        <taxon>Ustilaginaceae</taxon>
        <taxon>Moesziomyces</taxon>
    </lineage>
</organism>
<dbReference type="Gene3D" id="3.40.50.720">
    <property type="entry name" value="NAD(P)-binding Rossmann-like Domain"/>
    <property type="match status" value="1"/>
</dbReference>
<gene>
    <name evidence="3" type="ORF">PANT_10c00086</name>
</gene>
<evidence type="ECO:0000256" key="2">
    <source>
        <dbReference type="ARBA" id="ARBA00023002"/>
    </source>
</evidence>
<dbReference type="InterPro" id="IPR036291">
    <property type="entry name" value="NAD(P)-bd_dom_sf"/>
</dbReference>
<dbReference type="PRINTS" id="PR00081">
    <property type="entry name" value="GDHRDH"/>
</dbReference>
<dbReference type="GO" id="GO:0016491">
    <property type="term" value="F:oxidoreductase activity"/>
    <property type="evidence" value="ECO:0007669"/>
    <property type="project" value="UniProtKB-KW"/>
</dbReference>
<protein>
    <submittedName>
        <fullName evidence="3">Mitochondrial/plastidial beta-ketoacyl-ACP reductase</fullName>
    </submittedName>
</protein>
<accession>M9LPW0</accession>
<dbReference type="EMBL" id="DF196776">
    <property type="protein sequence ID" value="GAC74276.1"/>
    <property type="molecule type" value="Genomic_DNA"/>
</dbReference>
<dbReference type="SUPFAM" id="SSF51735">
    <property type="entry name" value="NAD(P)-binding Rossmann-fold domains"/>
    <property type="match status" value="1"/>
</dbReference>
<dbReference type="STRING" id="1151754.M9LPW0"/>
<dbReference type="Proteomes" id="UP000011976">
    <property type="component" value="Unassembled WGS sequence"/>
</dbReference>
<dbReference type="AlphaFoldDB" id="M9LPW0"/>
<evidence type="ECO:0000313" key="3">
    <source>
        <dbReference type="EMBL" id="GAC74276.1"/>
    </source>
</evidence>
<dbReference type="InterPro" id="IPR002347">
    <property type="entry name" value="SDR_fam"/>
</dbReference>
<sequence length="268" mass="28259">MTSSSLDFGLKGVHVLVSGASGGIGLETAKTFVEAGAKVTAHYNTTPRRLADLAGVVALQADVTSETDVARLFTQAEAAQGVAVQVLVVNHGIWPVAPVALSDMSLEQWRNTHAVNLDGAFLLVRSYLANLKNKPSSVLDAASVCFIGSTAGKFGEHDHADYASTKAALMYGLVPSLKNEIVRIAPKARVNSVNPGWVRTPMAEETIKDDKVRARALASTPLQKVALPQDIARQVVVLSSPTLSGHVTGVNLQVDGGMEGRCLYPPPN</sequence>
<dbReference type="CDD" id="cd05233">
    <property type="entry name" value="SDR_c"/>
    <property type="match status" value="1"/>
</dbReference>
<name>M9LPW0_PSEA3</name>
<dbReference type="PANTHER" id="PTHR24321:SF8">
    <property type="entry name" value="ESTRADIOL 17-BETA-DEHYDROGENASE 8-RELATED"/>
    <property type="match status" value="1"/>
</dbReference>